<organism evidence="2 3">
    <name type="scientific">Caballeronia glebae</name>
    <dbReference type="NCBI Taxonomy" id="1777143"/>
    <lineage>
        <taxon>Bacteria</taxon>
        <taxon>Pseudomonadati</taxon>
        <taxon>Pseudomonadota</taxon>
        <taxon>Betaproteobacteria</taxon>
        <taxon>Burkholderiales</taxon>
        <taxon>Burkholderiaceae</taxon>
        <taxon>Caballeronia</taxon>
    </lineage>
</organism>
<dbReference type="NCBIfam" id="NF038353">
    <property type="entry name" value="FxLYD_dom"/>
    <property type="match status" value="1"/>
</dbReference>
<reference evidence="2" key="1">
    <citation type="submission" date="2016-01" db="EMBL/GenBank/DDBJ databases">
        <authorList>
            <person name="Peeters C."/>
        </authorList>
    </citation>
    <scope>NUCLEOTIDE SEQUENCE [LARGE SCALE GENOMIC DNA]</scope>
    <source>
        <strain evidence="2">LMG 29325</strain>
    </source>
</reference>
<feature type="signal peptide" evidence="1">
    <location>
        <begin position="1"/>
        <end position="19"/>
    </location>
</feature>
<dbReference type="OrthoDB" id="5957485at2"/>
<name>A0A158B6U5_9BURK</name>
<keyword evidence="1" id="KW-0732">Signal</keyword>
<keyword evidence="3" id="KW-1185">Reference proteome</keyword>
<evidence type="ECO:0000313" key="2">
    <source>
        <dbReference type="EMBL" id="SAK65077.1"/>
    </source>
</evidence>
<evidence type="ECO:0000256" key="1">
    <source>
        <dbReference type="SAM" id="SignalP"/>
    </source>
</evidence>
<sequence length="109" mass="11750">MKSICTLIACMVLSTAALAQQNQAVQVSNLKTITGPTPDTNYIVGTATNTTNERLDTVSVTFNLYDDQNALVGNAVDTGLNLEPNGIWKFKAIAKKPYDHADLSRVLAH</sequence>
<accession>A0A158B6U5</accession>
<feature type="chain" id="PRO_5007621400" evidence="1">
    <location>
        <begin position="20"/>
        <end position="109"/>
    </location>
</feature>
<protein>
    <submittedName>
        <fullName evidence="2">Uncharacterized protein</fullName>
    </submittedName>
</protein>
<dbReference type="AlphaFoldDB" id="A0A158B6U5"/>
<dbReference type="InterPro" id="IPR047676">
    <property type="entry name" value="FxLYD_dom"/>
</dbReference>
<evidence type="ECO:0000313" key="3">
    <source>
        <dbReference type="Proteomes" id="UP000054596"/>
    </source>
</evidence>
<comment type="caution">
    <text evidence="2">The sequence shown here is derived from an EMBL/GenBank/DDBJ whole genome shotgun (WGS) entry which is preliminary data.</text>
</comment>
<dbReference type="EMBL" id="FCOJ02000023">
    <property type="protein sequence ID" value="SAK65077.1"/>
    <property type="molecule type" value="Genomic_DNA"/>
</dbReference>
<gene>
    <name evidence="2" type="ORF">AWB82_03522</name>
</gene>
<dbReference type="Proteomes" id="UP000054596">
    <property type="component" value="Unassembled WGS sequence"/>
</dbReference>
<proteinExistence type="predicted"/>
<dbReference type="RefSeq" id="WP_086969350.1">
    <property type="nucleotide sequence ID" value="NZ_FCOJ02000023.1"/>
</dbReference>